<dbReference type="RefSeq" id="WP_281456524.1">
    <property type="nucleotide sequence ID" value="NZ_JASAOF010000009.1"/>
</dbReference>
<dbReference type="Proteomes" id="UP001237595">
    <property type="component" value="Unassembled WGS sequence"/>
</dbReference>
<keyword evidence="2" id="KW-1185">Reference proteome</keyword>
<accession>A0ABT6PQC4</accession>
<organism evidence="1 2">
    <name type="scientific">Saccharopolyspora ipomoeae</name>
    <dbReference type="NCBI Taxonomy" id="3042027"/>
    <lineage>
        <taxon>Bacteria</taxon>
        <taxon>Bacillati</taxon>
        <taxon>Actinomycetota</taxon>
        <taxon>Actinomycetes</taxon>
        <taxon>Pseudonocardiales</taxon>
        <taxon>Pseudonocardiaceae</taxon>
        <taxon>Saccharopolyspora</taxon>
    </lineage>
</organism>
<gene>
    <name evidence="1" type="ORF">QFW96_16415</name>
</gene>
<evidence type="ECO:0000313" key="1">
    <source>
        <dbReference type="EMBL" id="MDI2030214.1"/>
    </source>
</evidence>
<proteinExistence type="predicted"/>
<dbReference type="EMBL" id="JASAOF010000009">
    <property type="protein sequence ID" value="MDI2030214.1"/>
    <property type="molecule type" value="Genomic_DNA"/>
</dbReference>
<evidence type="ECO:0000313" key="2">
    <source>
        <dbReference type="Proteomes" id="UP001237595"/>
    </source>
</evidence>
<protein>
    <submittedName>
        <fullName evidence="1">Uncharacterized protein</fullName>
    </submittedName>
</protein>
<sequence length="57" mass="6327">MINVFQLAAGARIELVDGRRMTVEENMGDGQWVQAREEGASDGELVHAEDIRQLAQD</sequence>
<comment type="caution">
    <text evidence="1">The sequence shown here is derived from an EMBL/GenBank/DDBJ whole genome shotgun (WGS) entry which is preliminary data.</text>
</comment>
<reference evidence="1 2" key="1">
    <citation type="submission" date="2023-04" db="EMBL/GenBank/DDBJ databases">
        <title>Draft genome sequence of Saccharopolyspora sp. TS4A08 isolated from sweet potato rhizospheric soil.</title>
        <authorList>
            <person name="Suksaard P."/>
            <person name="Duangmal K."/>
        </authorList>
    </citation>
    <scope>NUCLEOTIDE SEQUENCE [LARGE SCALE GENOMIC DNA]</scope>
    <source>
        <strain evidence="1 2">TS4A08</strain>
    </source>
</reference>
<name>A0ABT6PQC4_9PSEU</name>